<keyword evidence="2" id="KW-1185">Reference proteome</keyword>
<protein>
    <submittedName>
        <fullName evidence="1">Uncharacterized protein</fullName>
    </submittedName>
</protein>
<sequence length="113" mass="12841">MKNREAVLLFPSSGLLWGVEFDLWFMSDIWNINSFGWKRNPTNLLTVPKNGQVSFSARSKICWVSFESVKDMAQITQRLFNATPLFNFTQSPALQCANCKAGDTTNECNNIKL</sequence>
<dbReference type="Proteomes" id="UP001054945">
    <property type="component" value="Unassembled WGS sequence"/>
</dbReference>
<name>A0AAV4YEF6_CAEEX</name>
<dbReference type="AlphaFoldDB" id="A0AAV4YEF6"/>
<organism evidence="1 2">
    <name type="scientific">Caerostris extrusa</name>
    <name type="common">Bark spider</name>
    <name type="synonym">Caerostris bankana</name>
    <dbReference type="NCBI Taxonomy" id="172846"/>
    <lineage>
        <taxon>Eukaryota</taxon>
        <taxon>Metazoa</taxon>
        <taxon>Ecdysozoa</taxon>
        <taxon>Arthropoda</taxon>
        <taxon>Chelicerata</taxon>
        <taxon>Arachnida</taxon>
        <taxon>Araneae</taxon>
        <taxon>Araneomorphae</taxon>
        <taxon>Entelegynae</taxon>
        <taxon>Araneoidea</taxon>
        <taxon>Araneidae</taxon>
        <taxon>Caerostris</taxon>
    </lineage>
</organism>
<dbReference type="EMBL" id="BPLR01019305">
    <property type="protein sequence ID" value="GIZ05378.1"/>
    <property type="molecule type" value="Genomic_DNA"/>
</dbReference>
<proteinExistence type="predicted"/>
<evidence type="ECO:0000313" key="2">
    <source>
        <dbReference type="Proteomes" id="UP001054945"/>
    </source>
</evidence>
<comment type="caution">
    <text evidence="1">The sequence shown here is derived from an EMBL/GenBank/DDBJ whole genome shotgun (WGS) entry which is preliminary data.</text>
</comment>
<evidence type="ECO:0000313" key="1">
    <source>
        <dbReference type="EMBL" id="GIZ05378.1"/>
    </source>
</evidence>
<accession>A0AAV4YEF6</accession>
<reference evidence="1 2" key="1">
    <citation type="submission" date="2021-06" db="EMBL/GenBank/DDBJ databases">
        <title>Caerostris extrusa draft genome.</title>
        <authorList>
            <person name="Kono N."/>
            <person name="Arakawa K."/>
        </authorList>
    </citation>
    <scope>NUCLEOTIDE SEQUENCE [LARGE SCALE GENOMIC DNA]</scope>
</reference>
<gene>
    <name evidence="1" type="ORF">CEXT_430321</name>
</gene>